<dbReference type="InterPro" id="IPR001173">
    <property type="entry name" value="Glyco_trans_2-like"/>
</dbReference>
<protein>
    <submittedName>
        <fullName evidence="2">Glycosyltransferase family 2 protein</fullName>
    </submittedName>
</protein>
<organism evidence="2 3">
    <name type="scientific">Alcanivorax profundi</name>
    <dbReference type="NCBI Taxonomy" id="2338368"/>
    <lineage>
        <taxon>Bacteria</taxon>
        <taxon>Pseudomonadati</taxon>
        <taxon>Pseudomonadota</taxon>
        <taxon>Gammaproteobacteria</taxon>
        <taxon>Oceanospirillales</taxon>
        <taxon>Alcanivoracaceae</taxon>
        <taxon>Alcanivorax</taxon>
    </lineage>
</organism>
<reference evidence="2 3" key="1">
    <citation type="submission" date="2018-09" db="EMBL/GenBank/DDBJ databases">
        <title>Alcanivorax profundi sp. nov., isolated from 1000 m-depth seawater of the Mariana Trench.</title>
        <authorList>
            <person name="Liu J."/>
        </authorList>
    </citation>
    <scope>NUCLEOTIDE SEQUENCE [LARGE SCALE GENOMIC DNA]</scope>
    <source>
        <strain evidence="2 3">MTEO17</strain>
    </source>
</reference>
<dbReference type="GO" id="GO:0016740">
    <property type="term" value="F:transferase activity"/>
    <property type="evidence" value="ECO:0007669"/>
    <property type="project" value="UniProtKB-KW"/>
</dbReference>
<dbReference type="CDD" id="cd00761">
    <property type="entry name" value="Glyco_tranf_GTA_type"/>
    <property type="match status" value="1"/>
</dbReference>
<dbReference type="AlphaFoldDB" id="A0A418XXB3"/>
<evidence type="ECO:0000313" key="2">
    <source>
        <dbReference type="EMBL" id="RJG17443.1"/>
    </source>
</evidence>
<feature type="domain" description="Glycosyltransferase 2-like" evidence="1">
    <location>
        <begin position="55"/>
        <end position="136"/>
    </location>
</feature>
<keyword evidence="2" id="KW-0808">Transferase</keyword>
<comment type="caution">
    <text evidence="2">The sequence shown here is derived from an EMBL/GenBank/DDBJ whole genome shotgun (WGS) entry which is preliminary data.</text>
</comment>
<proteinExistence type="predicted"/>
<evidence type="ECO:0000259" key="1">
    <source>
        <dbReference type="Pfam" id="PF00535"/>
    </source>
</evidence>
<sequence>MSHTKLTLAISTLTSRLDAALTVFDKLTPCDSVEMLILVQGGASEAENGTDSGTVRIEYLDTLGLSHSRNAALEISKGDFVWFLDDDVAIDNQDLNWLLRQLGNHSAVHIGQIKCSDCDNLYKDYSRNREGKVGALRTSSIEIIAPRQKIQDAGIKFNTQIGLGTAFPSGEENLFLLDALASGLIFQHLNRPIISHPCLLEERKPGNSWKNQALVRSKGIIARHVGGITGITLAIWWGARASYYNRSPIGMLWVLSSLVHGPSIANGMRDNKR</sequence>
<dbReference type="Gene3D" id="3.90.550.10">
    <property type="entry name" value="Spore Coat Polysaccharide Biosynthesis Protein SpsA, Chain A"/>
    <property type="match status" value="1"/>
</dbReference>
<gene>
    <name evidence="2" type="ORF">D4A39_12060</name>
</gene>
<dbReference type="EMBL" id="QYYA01000003">
    <property type="protein sequence ID" value="RJG17443.1"/>
    <property type="molecule type" value="Genomic_DNA"/>
</dbReference>
<evidence type="ECO:0000313" key="3">
    <source>
        <dbReference type="Proteomes" id="UP000283734"/>
    </source>
</evidence>
<keyword evidence="3" id="KW-1185">Reference proteome</keyword>
<name>A0A418XXB3_9GAMM</name>
<dbReference type="Proteomes" id="UP000283734">
    <property type="component" value="Unassembled WGS sequence"/>
</dbReference>
<dbReference type="InterPro" id="IPR029044">
    <property type="entry name" value="Nucleotide-diphossugar_trans"/>
</dbReference>
<accession>A0A418XXB3</accession>
<dbReference type="RefSeq" id="WP_119918203.1">
    <property type="nucleotide sequence ID" value="NZ_QYYA01000003.1"/>
</dbReference>
<dbReference type="SUPFAM" id="SSF53448">
    <property type="entry name" value="Nucleotide-diphospho-sugar transferases"/>
    <property type="match status" value="1"/>
</dbReference>
<dbReference type="Pfam" id="PF00535">
    <property type="entry name" value="Glycos_transf_2"/>
    <property type="match status" value="1"/>
</dbReference>
<dbReference type="OrthoDB" id="5245171at2"/>